<evidence type="ECO:0000313" key="9">
    <source>
        <dbReference type="Proteomes" id="UP000018461"/>
    </source>
</evidence>
<dbReference type="InterPro" id="IPR037925">
    <property type="entry name" value="FlgE/F/G-like"/>
</dbReference>
<evidence type="ECO:0000256" key="1">
    <source>
        <dbReference type="ARBA" id="ARBA00004117"/>
    </source>
</evidence>
<keyword evidence="8" id="KW-0969">Cilium</keyword>
<dbReference type="EMBL" id="AFZC02000003">
    <property type="protein sequence ID" value="EHL10762.1"/>
    <property type="molecule type" value="Genomic_DNA"/>
</dbReference>
<feature type="domain" description="Flagellar basal-body/hook protein C-terminal" evidence="6">
    <location>
        <begin position="289"/>
        <end position="333"/>
    </location>
</feature>
<sequence length="335" mass="35273">MLRAMDSAVAGLRAHQNKLDVIGNNIANVNTFGFKSQAYSFKDAMYQTSRTSSGGKTDTNGNGIIGGANPAQYGYGSLTGSIATDFTTSTPTYVGGFNAAINGSGFFITSSSNKKVVLDPADIRATTAVLKKSNFAYTRVGQFSVDANGYIVDANHNFVYGFQPDSLTEPTKYGDEGKDLVPLRAPELKADGTVDLTPPSFANRAAQMKSIEIGEDGIIKGIIDLKTLGPPAQITATSIVLGKVGVASFQNQEGLSKAGNNTFNAGVGDNTGYISATMPGEGSTSTLMAGYLEASNVDLAKEFSDMITTQRGFQANTKIITVSDEVLQDLVNMKR</sequence>
<dbReference type="Proteomes" id="UP000018461">
    <property type="component" value="Unassembled WGS sequence"/>
</dbReference>
<accession>G9WNM5</accession>
<dbReference type="GO" id="GO:0071978">
    <property type="term" value="P:bacterial-type flagellum-dependent swarming motility"/>
    <property type="evidence" value="ECO:0007669"/>
    <property type="project" value="TreeGrafter"/>
</dbReference>
<evidence type="ECO:0000256" key="2">
    <source>
        <dbReference type="ARBA" id="ARBA00009677"/>
    </source>
</evidence>
<dbReference type="STRING" id="796943.HMPREF9625_00958"/>
<dbReference type="InterPro" id="IPR020013">
    <property type="entry name" value="Flagellar_FlgE/F/G"/>
</dbReference>
<keyword evidence="9" id="KW-1185">Reference proteome</keyword>
<dbReference type="Pfam" id="PF00460">
    <property type="entry name" value="Flg_bb_rod"/>
    <property type="match status" value="1"/>
</dbReference>
<keyword evidence="8" id="KW-0966">Cell projection</keyword>
<dbReference type="InterPro" id="IPR010930">
    <property type="entry name" value="Flg_bb/hook_C_dom"/>
</dbReference>
<reference evidence="8" key="2">
    <citation type="submission" date="2013-03" db="EMBL/GenBank/DDBJ databases">
        <title>The Genome Sequence of Oribacterium sp. ACB1.</title>
        <authorList>
            <consortium name="The Broad Institute Genomics Platform"/>
            <consortium name="The Broad Institute Genome Sequencing Center for Infectious Disease"/>
            <person name="Earl A."/>
            <person name="Ward D."/>
            <person name="Feldgarden M."/>
            <person name="Gevers D."/>
            <person name="Sizova M."/>
            <person name="Hazen A."/>
            <person name="Epstein S."/>
            <person name="Walker B."/>
            <person name="Young S."/>
            <person name="Zeng Q."/>
            <person name="Gargeya S."/>
            <person name="Fitzgerald M."/>
            <person name="Haas B."/>
            <person name="Abouelleil A."/>
            <person name="Allen A.W."/>
            <person name="Alvarado L."/>
            <person name="Arachchi H.M."/>
            <person name="Berlin A.M."/>
            <person name="Chapman S.B."/>
            <person name="Gainer-Dewar J."/>
            <person name="Goldberg J."/>
            <person name="Griggs A."/>
            <person name="Gujja S."/>
            <person name="Hansen M."/>
            <person name="Howarth C."/>
            <person name="Imamovic A."/>
            <person name="Ireland A."/>
            <person name="Larimer J."/>
            <person name="McCowan C."/>
            <person name="Murphy C."/>
            <person name="Pearson M."/>
            <person name="Poon T.W."/>
            <person name="Priest M."/>
            <person name="Roberts A."/>
            <person name="Saif S."/>
            <person name="Shea T."/>
            <person name="Sisk P."/>
            <person name="Sykes S."/>
            <person name="Wortman J."/>
            <person name="Nusbaum C."/>
            <person name="Birren B."/>
        </authorList>
    </citation>
    <scope>NUCLEOTIDE SEQUENCE [LARGE SCALE GENOMIC DNA]</scope>
    <source>
        <strain evidence="8">ACB1</strain>
    </source>
</reference>
<evidence type="ECO:0000313" key="8">
    <source>
        <dbReference type="EMBL" id="EHL10762.1"/>
    </source>
</evidence>
<dbReference type="Pfam" id="PF06429">
    <property type="entry name" value="Flg_bbr_C"/>
    <property type="match status" value="1"/>
</dbReference>
<dbReference type="HOGENOM" id="CLU_013687_0_1_9"/>
<dbReference type="NCBIfam" id="TIGR03506">
    <property type="entry name" value="FlgEFG_subfam"/>
    <property type="match status" value="2"/>
</dbReference>
<dbReference type="InterPro" id="IPR053967">
    <property type="entry name" value="LlgE_F_G-like_D1"/>
</dbReference>
<name>G9WNM5_9FIRM</name>
<dbReference type="PANTHER" id="PTHR30435:SF1">
    <property type="entry name" value="FLAGELLAR HOOK PROTEIN FLGE"/>
    <property type="match status" value="1"/>
</dbReference>
<reference evidence="8" key="1">
    <citation type="submission" date="2011-08" db="EMBL/GenBank/DDBJ databases">
        <authorList>
            <consortium name="The Broad Institute Genome Sequencing Platform"/>
            <person name="Earl A."/>
            <person name="Ward D."/>
            <person name="Feldgarden M."/>
            <person name="Gevers D."/>
            <person name="Sizova M."/>
            <person name="Hazen A."/>
            <person name="Epstein S."/>
            <person name="Young S.K."/>
            <person name="Zeng Q."/>
            <person name="Gargeya S."/>
            <person name="Fitzgerald M."/>
            <person name="Haas B."/>
            <person name="Abouelleil A."/>
            <person name="Alvarado L."/>
            <person name="Arachchi H.M."/>
            <person name="Berlin A."/>
            <person name="Brown A."/>
            <person name="Chapman S.B."/>
            <person name="Chen Z."/>
            <person name="Dunbar C."/>
            <person name="Freedman E."/>
            <person name="Gearin G."/>
            <person name="Gellesch M."/>
            <person name="Goldberg J."/>
            <person name="Griggs A."/>
            <person name="Gujja S."/>
            <person name="Heiman D."/>
            <person name="Howarth C."/>
            <person name="Larson L."/>
            <person name="Lui A."/>
            <person name="MacDonald P.J.P."/>
            <person name="Montmayeur A."/>
            <person name="Murphy C."/>
            <person name="Neiman D."/>
            <person name="Pearson M."/>
            <person name="Priest M."/>
            <person name="Roberts A."/>
            <person name="Saif S."/>
            <person name="Shea T."/>
            <person name="Shenoy N."/>
            <person name="Sisk P."/>
            <person name="Stolte C."/>
            <person name="Sykes S."/>
            <person name="Wortman J."/>
            <person name="Nusbaum C."/>
            <person name="Birren B."/>
        </authorList>
    </citation>
    <scope>NUCLEOTIDE SEQUENCE</scope>
    <source>
        <strain evidence="8">ACB1</strain>
    </source>
</reference>
<comment type="similarity">
    <text evidence="2 4">Belongs to the flagella basal body rod proteins family.</text>
</comment>
<feature type="domain" description="Flagellar basal body rod protein N-terminal" evidence="5">
    <location>
        <begin position="5"/>
        <end position="35"/>
    </location>
</feature>
<gene>
    <name evidence="8" type="ORF">HMPREF9625_00958</name>
</gene>
<evidence type="ECO:0000259" key="7">
    <source>
        <dbReference type="Pfam" id="PF22692"/>
    </source>
</evidence>
<evidence type="ECO:0000256" key="4">
    <source>
        <dbReference type="RuleBase" id="RU362116"/>
    </source>
</evidence>
<protein>
    <recommendedName>
        <fullName evidence="4">Flagellar hook protein FlgE</fullName>
    </recommendedName>
</protein>
<keyword evidence="3 4" id="KW-0975">Bacterial flagellum</keyword>
<dbReference type="PANTHER" id="PTHR30435">
    <property type="entry name" value="FLAGELLAR PROTEIN"/>
    <property type="match status" value="1"/>
</dbReference>
<organism evidence="8 9">
    <name type="scientific">Oribacterium parvum ACB1</name>
    <dbReference type="NCBI Taxonomy" id="796943"/>
    <lineage>
        <taxon>Bacteria</taxon>
        <taxon>Bacillati</taxon>
        <taxon>Bacillota</taxon>
        <taxon>Clostridia</taxon>
        <taxon>Lachnospirales</taxon>
        <taxon>Lachnospiraceae</taxon>
        <taxon>Oribacterium</taxon>
    </lineage>
</organism>
<dbReference type="InterPro" id="IPR001444">
    <property type="entry name" value="Flag_bb_rod_N"/>
</dbReference>
<dbReference type="GO" id="GO:0009425">
    <property type="term" value="C:bacterial-type flagellum basal body"/>
    <property type="evidence" value="ECO:0007669"/>
    <property type="project" value="UniProtKB-SubCell"/>
</dbReference>
<comment type="function">
    <text evidence="4">A flexible structure which links the flagellar filament to the drive apparatus in the basal body.</text>
</comment>
<comment type="caution">
    <text evidence="8">The sequence shown here is derived from an EMBL/GenBank/DDBJ whole genome shotgun (WGS) entry which is preliminary data.</text>
</comment>
<keyword evidence="8" id="KW-0282">Flagellum</keyword>
<evidence type="ECO:0000259" key="5">
    <source>
        <dbReference type="Pfam" id="PF00460"/>
    </source>
</evidence>
<evidence type="ECO:0000259" key="6">
    <source>
        <dbReference type="Pfam" id="PF06429"/>
    </source>
</evidence>
<dbReference type="GO" id="GO:0009424">
    <property type="term" value="C:bacterial-type flagellum hook"/>
    <property type="evidence" value="ECO:0007669"/>
    <property type="project" value="TreeGrafter"/>
</dbReference>
<evidence type="ECO:0000256" key="3">
    <source>
        <dbReference type="ARBA" id="ARBA00023143"/>
    </source>
</evidence>
<feature type="domain" description="Flagellar hook protein FlgE/F/G-like D1" evidence="7">
    <location>
        <begin position="133"/>
        <end position="220"/>
    </location>
</feature>
<comment type="subcellular location">
    <subcellularLocation>
        <location evidence="1 4">Bacterial flagellum basal body</location>
    </subcellularLocation>
</comment>
<dbReference type="AlphaFoldDB" id="G9WNM5"/>
<dbReference type="SUPFAM" id="SSF117143">
    <property type="entry name" value="Flagellar hook protein flgE"/>
    <property type="match status" value="1"/>
</dbReference>
<dbReference type="Pfam" id="PF22692">
    <property type="entry name" value="LlgE_F_G_D1"/>
    <property type="match status" value="1"/>
</dbReference>
<dbReference type="RefSeq" id="WP_009534814.1">
    <property type="nucleotide sequence ID" value="NZ_KE148312.1"/>
</dbReference>
<dbReference type="GO" id="GO:0005829">
    <property type="term" value="C:cytosol"/>
    <property type="evidence" value="ECO:0007669"/>
    <property type="project" value="TreeGrafter"/>
</dbReference>
<proteinExistence type="inferred from homology"/>
<dbReference type="PATRIC" id="fig|796943.3.peg.1375"/>